<feature type="domain" description="Aminotransferase class I/classII large" evidence="5">
    <location>
        <begin position="66"/>
        <end position="407"/>
    </location>
</feature>
<dbReference type="GO" id="GO:0008483">
    <property type="term" value="F:transaminase activity"/>
    <property type="evidence" value="ECO:0007669"/>
    <property type="project" value="UniProtKB-KW"/>
</dbReference>
<protein>
    <submittedName>
        <fullName evidence="6">PLP-dependent aminotransferase family protein</fullName>
    </submittedName>
</protein>
<accession>A0ABS6WK93</accession>
<evidence type="ECO:0000256" key="4">
    <source>
        <dbReference type="ARBA" id="ARBA00022898"/>
    </source>
</evidence>
<keyword evidence="3" id="KW-0808">Transferase</keyword>
<evidence type="ECO:0000256" key="3">
    <source>
        <dbReference type="ARBA" id="ARBA00022679"/>
    </source>
</evidence>
<name>A0ABS6WK93_9HYPH</name>
<dbReference type="InterPro" id="IPR004839">
    <property type="entry name" value="Aminotransferase_I/II_large"/>
</dbReference>
<keyword evidence="2 6" id="KW-0032">Aminotransferase</keyword>
<keyword evidence="7" id="KW-1185">Reference proteome</keyword>
<dbReference type="Pfam" id="PF00155">
    <property type="entry name" value="Aminotran_1_2"/>
    <property type="match status" value="1"/>
</dbReference>
<dbReference type="Proteomes" id="UP001430804">
    <property type="component" value="Unassembled WGS sequence"/>
</dbReference>
<reference evidence="6" key="1">
    <citation type="submission" date="2021-07" db="EMBL/GenBank/DDBJ databases">
        <title>Pseudohoeflea marina sp. nov. a polyhydroxyalcanoate-producing bacterium.</title>
        <authorList>
            <person name="Zheng W."/>
            <person name="Yu S."/>
            <person name="Huang Y."/>
        </authorList>
    </citation>
    <scope>NUCLEOTIDE SEQUENCE</scope>
    <source>
        <strain evidence="6">DP4N28-3</strain>
    </source>
</reference>
<organism evidence="6 7">
    <name type="scientific">Pseudohoeflea coraliihabitans</name>
    <dbReference type="NCBI Taxonomy" id="2860393"/>
    <lineage>
        <taxon>Bacteria</taxon>
        <taxon>Pseudomonadati</taxon>
        <taxon>Pseudomonadota</taxon>
        <taxon>Alphaproteobacteria</taxon>
        <taxon>Hyphomicrobiales</taxon>
        <taxon>Rhizobiaceae</taxon>
        <taxon>Pseudohoeflea</taxon>
    </lineage>
</organism>
<comment type="caution">
    <text evidence="6">The sequence shown here is derived from an EMBL/GenBank/DDBJ whole genome shotgun (WGS) entry which is preliminary data.</text>
</comment>
<evidence type="ECO:0000313" key="7">
    <source>
        <dbReference type="Proteomes" id="UP001430804"/>
    </source>
</evidence>
<evidence type="ECO:0000259" key="5">
    <source>
        <dbReference type="Pfam" id="PF00155"/>
    </source>
</evidence>
<dbReference type="RefSeq" id="WP_219157570.1">
    <property type="nucleotide sequence ID" value="NZ_JAHWQX010000001.1"/>
</dbReference>
<comment type="cofactor">
    <cofactor evidence="1">
        <name>pyridoxal 5'-phosphate</name>
        <dbReference type="ChEBI" id="CHEBI:597326"/>
    </cofactor>
</comment>
<dbReference type="EMBL" id="JAHWQX010000001">
    <property type="protein sequence ID" value="MBW3095862.1"/>
    <property type="molecule type" value="Genomic_DNA"/>
</dbReference>
<sequence length="434" mass="46698">MGPLSSLAAGETRLDWDSLFAGRIARMKASEIRELLKLLDRPEVISFAGGIPDPALFPDAAFRDGLQAALSGADRGQALQYSLSEGYRPLREWIVGRMASLGIVCDVDNIMITSGSQQALDYLGKLLLSPGDTALTGWPTYLGALQAFNAYEANYDRLVPGDNRSASAFRDAAEAKGGRAKFIYVSADFANPSGETLDLSERQRILALADALDCAVIEDAAYQSLRYEGEEIAPLLALDIARCGSIEKARTIYCGSFSKTLAPGLRVGWVCAPKAVIGRLVLMKQASDLHSATLNQMAVDHVARTVFDAQISRIVATYGARRDAMLKALSAHMPQGVHWTRPAGGMFIWLTLPEAIDGAELLAQSLQREQVAFVPGRAFYPDAGRGNAIRLSFSCADEGPIAEGIARLGRSIRRAMDAATPAAWKTSEPCARSL</sequence>
<dbReference type="CDD" id="cd00609">
    <property type="entry name" value="AAT_like"/>
    <property type="match status" value="1"/>
</dbReference>
<gene>
    <name evidence="6" type="ORF">KY465_01065</name>
</gene>
<keyword evidence="4" id="KW-0663">Pyridoxal phosphate</keyword>
<evidence type="ECO:0000256" key="1">
    <source>
        <dbReference type="ARBA" id="ARBA00001933"/>
    </source>
</evidence>
<dbReference type="InterPro" id="IPR050859">
    <property type="entry name" value="Class-I_PLP-dep_aminotransf"/>
</dbReference>
<evidence type="ECO:0000256" key="2">
    <source>
        <dbReference type="ARBA" id="ARBA00022576"/>
    </source>
</evidence>
<dbReference type="PANTHER" id="PTHR42790:SF19">
    <property type="entry name" value="KYNURENINE_ALPHA-AMINOADIPATE AMINOTRANSFERASE, MITOCHONDRIAL"/>
    <property type="match status" value="1"/>
</dbReference>
<dbReference type="PANTHER" id="PTHR42790">
    <property type="entry name" value="AMINOTRANSFERASE"/>
    <property type="match status" value="1"/>
</dbReference>
<proteinExistence type="predicted"/>
<evidence type="ECO:0000313" key="6">
    <source>
        <dbReference type="EMBL" id="MBW3095862.1"/>
    </source>
</evidence>